<feature type="chain" id="PRO_5009311137" evidence="1">
    <location>
        <begin position="25"/>
        <end position="402"/>
    </location>
</feature>
<evidence type="ECO:0000313" key="3">
    <source>
        <dbReference type="WBParaSite" id="Hba_16354"/>
    </source>
</evidence>
<reference evidence="3" key="1">
    <citation type="submission" date="2016-11" db="UniProtKB">
        <authorList>
            <consortium name="WormBaseParasite"/>
        </authorList>
    </citation>
    <scope>IDENTIFICATION</scope>
</reference>
<evidence type="ECO:0000256" key="1">
    <source>
        <dbReference type="SAM" id="SignalP"/>
    </source>
</evidence>
<name>A0A1I7XFU9_HETBA</name>
<dbReference type="AlphaFoldDB" id="A0A1I7XFU9"/>
<accession>A0A1I7XFU9</accession>
<keyword evidence="2" id="KW-1185">Reference proteome</keyword>
<dbReference type="Proteomes" id="UP000095283">
    <property type="component" value="Unplaced"/>
</dbReference>
<feature type="signal peptide" evidence="1">
    <location>
        <begin position="1"/>
        <end position="24"/>
    </location>
</feature>
<sequence length="402" mass="45440">MSNRNKFSGITLFGIIFHSQLTSGESAGFVEDYLKVFVFDFGFFSGIPIEMSENNKVNMALDDIIKMNKKKTTKKGAVRNVKAGRQVAGRKIGAARGGSLVARRNPRIGGASGTINNAATKKFVKSLVKKALKRNMVQRAAISRPMTAVTRRGAFYVLSKFLCTSIPYWFESQTSALQGGHIGSLSLDGSVRSRIVAGAGLSRVSQRSRVIGGLTPLQRVPFPRVQRGRGFNQNVQTLYQDEIIERPVRVIRQQRPVVVQRVVAPRQQRVIQRVVQPRQRVIVQQPRQRVNTQRPRQRVIVVERPVQRQRLQKVIQRFRPQIVDRVERIGAPRFQRGPRFNQGEVIRYVGARQQKNTKFRNALGIVGSRTNRSQQVDRFEPSSSFIQAPGVVKRGRGFRNNF</sequence>
<evidence type="ECO:0000313" key="2">
    <source>
        <dbReference type="Proteomes" id="UP000095283"/>
    </source>
</evidence>
<organism evidence="2 3">
    <name type="scientific">Heterorhabditis bacteriophora</name>
    <name type="common">Entomopathogenic nematode worm</name>
    <dbReference type="NCBI Taxonomy" id="37862"/>
    <lineage>
        <taxon>Eukaryota</taxon>
        <taxon>Metazoa</taxon>
        <taxon>Ecdysozoa</taxon>
        <taxon>Nematoda</taxon>
        <taxon>Chromadorea</taxon>
        <taxon>Rhabditida</taxon>
        <taxon>Rhabditina</taxon>
        <taxon>Rhabditomorpha</taxon>
        <taxon>Strongyloidea</taxon>
        <taxon>Heterorhabditidae</taxon>
        <taxon>Heterorhabditis</taxon>
    </lineage>
</organism>
<proteinExistence type="predicted"/>
<keyword evidence="1" id="KW-0732">Signal</keyword>
<protein>
    <submittedName>
        <fullName evidence="3">Zonadhesin</fullName>
    </submittedName>
</protein>
<dbReference type="WBParaSite" id="Hba_16354">
    <property type="protein sequence ID" value="Hba_16354"/>
    <property type="gene ID" value="Hba_16354"/>
</dbReference>